<dbReference type="EMBL" id="CP137307">
    <property type="protein sequence ID" value="WQF80302.1"/>
    <property type="molecule type" value="Genomic_DNA"/>
</dbReference>
<feature type="chain" id="PRO_5043365689" evidence="2">
    <location>
        <begin position="34"/>
        <end position="272"/>
    </location>
</feature>
<feature type="signal peptide" evidence="2">
    <location>
        <begin position="1"/>
        <end position="33"/>
    </location>
</feature>
<evidence type="ECO:0000256" key="2">
    <source>
        <dbReference type="SAM" id="SignalP"/>
    </source>
</evidence>
<accession>A0AAX4IAA2</accession>
<gene>
    <name evidence="3" type="ORF">CDEST_05316</name>
</gene>
<dbReference type="GeneID" id="87941819"/>
<evidence type="ECO:0000313" key="4">
    <source>
        <dbReference type="Proteomes" id="UP001322277"/>
    </source>
</evidence>
<feature type="compositionally biased region" description="Polar residues" evidence="1">
    <location>
        <begin position="91"/>
        <end position="102"/>
    </location>
</feature>
<evidence type="ECO:0000256" key="1">
    <source>
        <dbReference type="SAM" id="MobiDB-lite"/>
    </source>
</evidence>
<name>A0AAX4IAA2_9PEZI</name>
<sequence length="272" mass="30845">MKSVLLKKTKKTNTSFFFLFFFLLFCFADTTDSRSGKNDIELRGMLLNRPWLIPTSRNRQARWLWLMGPGPAGHGRRHRPAPISPGPRSPQSPAVPTSSLGSSVIDTHETTASARNVGLPGRTRLTNRSVGCAHKRTCIPTCNAHARKHRERGRECERVRVYVCVCEHRLRREPQKPVADIPPIPGRPNFGLAPLYGYMRYITDRNSWLALGSVEAERATWTIFRVCLLSFGFKTARNVIPHQSQELRRRSLSQSLPLPPSEVNLDFVCKCK</sequence>
<evidence type="ECO:0000313" key="3">
    <source>
        <dbReference type="EMBL" id="WQF80302.1"/>
    </source>
</evidence>
<keyword evidence="2" id="KW-0732">Signal</keyword>
<dbReference type="AlphaFoldDB" id="A0AAX4IAA2"/>
<proteinExistence type="predicted"/>
<dbReference type="RefSeq" id="XP_062777526.1">
    <property type="nucleotide sequence ID" value="XM_062921475.1"/>
</dbReference>
<organism evidence="3 4">
    <name type="scientific">Colletotrichum destructivum</name>
    <dbReference type="NCBI Taxonomy" id="34406"/>
    <lineage>
        <taxon>Eukaryota</taxon>
        <taxon>Fungi</taxon>
        <taxon>Dikarya</taxon>
        <taxon>Ascomycota</taxon>
        <taxon>Pezizomycotina</taxon>
        <taxon>Sordariomycetes</taxon>
        <taxon>Hypocreomycetidae</taxon>
        <taxon>Glomerellales</taxon>
        <taxon>Glomerellaceae</taxon>
        <taxon>Colletotrichum</taxon>
        <taxon>Colletotrichum destructivum species complex</taxon>
    </lineage>
</organism>
<protein>
    <submittedName>
        <fullName evidence="3">Uncharacterized protein</fullName>
    </submittedName>
</protein>
<dbReference type="KEGG" id="cdet:87941819"/>
<feature type="region of interest" description="Disordered" evidence="1">
    <location>
        <begin position="73"/>
        <end position="102"/>
    </location>
</feature>
<keyword evidence="4" id="KW-1185">Reference proteome</keyword>
<reference evidence="4" key="1">
    <citation type="journal article" date="2023" name="bioRxiv">
        <title>Complete genome of the Medicago anthracnose fungus, Colletotrichum destructivum, reveals a mini-chromosome-like region within a core chromosome.</title>
        <authorList>
            <person name="Lapalu N."/>
            <person name="Simon A."/>
            <person name="Lu A."/>
            <person name="Plaumann P.-L."/>
            <person name="Amselem J."/>
            <person name="Pigne S."/>
            <person name="Auger A."/>
            <person name="Koch C."/>
            <person name="Dallery J.-F."/>
            <person name="O'Connell R.J."/>
        </authorList>
    </citation>
    <scope>NUCLEOTIDE SEQUENCE [LARGE SCALE GENOMIC DNA]</scope>
    <source>
        <strain evidence="4">CBS 520.97</strain>
    </source>
</reference>
<dbReference type="Proteomes" id="UP001322277">
    <property type="component" value="Chromosome 3"/>
</dbReference>